<dbReference type="Gene3D" id="3.90.550.10">
    <property type="entry name" value="Spore Coat Polysaccharide Biosynthesis Protein SpsA, Chain A"/>
    <property type="match status" value="1"/>
</dbReference>
<dbReference type="SUPFAM" id="SSF53448">
    <property type="entry name" value="Nucleotide-diphospho-sugar transferases"/>
    <property type="match status" value="1"/>
</dbReference>
<evidence type="ECO:0000313" key="4">
    <source>
        <dbReference type="EMBL" id="MBI6630601.1"/>
    </source>
</evidence>
<reference evidence="4" key="1">
    <citation type="submission" date="2020-12" db="EMBL/GenBank/DDBJ databases">
        <title>Pontibaca salina gen. nov., sp. nov., isolated from marine sediment.</title>
        <authorList>
            <person name="Bo J."/>
            <person name="Wang S."/>
            <person name="Song X."/>
            <person name="Du Z."/>
        </authorList>
    </citation>
    <scope>NUCLEOTIDE SEQUENCE</scope>
    <source>
        <strain evidence="4">S1109L</strain>
    </source>
</reference>
<name>A0A934HP49_9RHOB</name>
<keyword evidence="2" id="KW-1133">Transmembrane helix</keyword>
<dbReference type="RefSeq" id="WP_198686626.1">
    <property type="nucleotide sequence ID" value="NZ_JAEIJD010000011.1"/>
</dbReference>
<dbReference type="CDD" id="cd00761">
    <property type="entry name" value="Glyco_tranf_GTA_type"/>
    <property type="match status" value="1"/>
</dbReference>
<accession>A0A934HP49</accession>
<dbReference type="Pfam" id="PF00535">
    <property type="entry name" value="Glycos_transf_2"/>
    <property type="match status" value="1"/>
</dbReference>
<dbReference type="PANTHER" id="PTHR43630">
    <property type="entry name" value="POLY-BETA-1,6-N-ACETYL-D-GLUCOSAMINE SYNTHASE"/>
    <property type="match status" value="1"/>
</dbReference>
<evidence type="ECO:0000256" key="2">
    <source>
        <dbReference type="SAM" id="Phobius"/>
    </source>
</evidence>
<evidence type="ECO:0000313" key="5">
    <source>
        <dbReference type="Proteomes" id="UP000613255"/>
    </source>
</evidence>
<comment type="caution">
    <text evidence="4">The sequence shown here is derived from an EMBL/GenBank/DDBJ whole genome shotgun (WGS) entry which is preliminary data.</text>
</comment>
<keyword evidence="2" id="KW-0812">Transmembrane</keyword>
<dbReference type="InterPro" id="IPR029044">
    <property type="entry name" value="Nucleotide-diphossugar_trans"/>
</dbReference>
<dbReference type="EMBL" id="JAEIJD010000011">
    <property type="protein sequence ID" value="MBI6630601.1"/>
    <property type="molecule type" value="Genomic_DNA"/>
</dbReference>
<comment type="similarity">
    <text evidence="1">Belongs to the glycosyltransferase 2 family. WaaE/KdtX subfamily.</text>
</comment>
<organism evidence="4 5">
    <name type="scientific">Pontibaca salina</name>
    <dbReference type="NCBI Taxonomy" id="2795731"/>
    <lineage>
        <taxon>Bacteria</taxon>
        <taxon>Pseudomonadati</taxon>
        <taxon>Pseudomonadota</taxon>
        <taxon>Alphaproteobacteria</taxon>
        <taxon>Rhodobacterales</taxon>
        <taxon>Roseobacteraceae</taxon>
        <taxon>Pontibaca</taxon>
    </lineage>
</organism>
<sequence length="290" mass="31301">MTDPHDIGTAGGAADWPLSVLIAARDEEDYLPGCLSALLAQDRAAPASEIIVAANGCRDRTVAVAQSFGAQFAARGWALVVLDLADGGKLAALNAAEQRARGAALVYLDADVRCEPALLGQLQQALDVAQPRYATGTLAVQPARSWVTRAYAGFWTRLPFVRGGAVGAGLFAVNRAGRARWGEFPEIISDDTFVRLNFAPDERIEVPARYHWPMVEGFANLVRVRRRQDRGVAEVNRQFPALTANARKTAPEARDLAGLMLSAPVGFGVYLAVHLAVRLRRSTADWTRGR</sequence>
<keyword evidence="5" id="KW-1185">Reference proteome</keyword>
<feature type="domain" description="Glycosyltransferase 2-like" evidence="3">
    <location>
        <begin position="19"/>
        <end position="141"/>
    </location>
</feature>
<evidence type="ECO:0000256" key="1">
    <source>
        <dbReference type="ARBA" id="ARBA00038494"/>
    </source>
</evidence>
<protein>
    <submittedName>
        <fullName evidence="4">Glycosyltransferase family 2 protein</fullName>
    </submittedName>
</protein>
<dbReference type="InterPro" id="IPR001173">
    <property type="entry name" value="Glyco_trans_2-like"/>
</dbReference>
<proteinExistence type="inferred from homology"/>
<dbReference type="Proteomes" id="UP000613255">
    <property type="component" value="Unassembled WGS sequence"/>
</dbReference>
<gene>
    <name evidence="4" type="ORF">JAO82_12010</name>
</gene>
<dbReference type="AlphaFoldDB" id="A0A934HP49"/>
<evidence type="ECO:0000259" key="3">
    <source>
        <dbReference type="Pfam" id="PF00535"/>
    </source>
</evidence>
<dbReference type="PANTHER" id="PTHR43630:SF2">
    <property type="entry name" value="GLYCOSYLTRANSFERASE"/>
    <property type="match status" value="1"/>
</dbReference>
<feature type="transmembrane region" description="Helical" evidence="2">
    <location>
        <begin position="256"/>
        <end position="277"/>
    </location>
</feature>
<keyword evidence="2" id="KW-0472">Membrane</keyword>